<evidence type="ECO:0000313" key="2">
    <source>
        <dbReference type="EMBL" id="JAD74254.1"/>
    </source>
</evidence>
<evidence type="ECO:0000256" key="1">
    <source>
        <dbReference type="SAM" id="MobiDB-lite"/>
    </source>
</evidence>
<proteinExistence type="predicted"/>
<accession>A0A0A9CD68</accession>
<organism evidence="2">
    <name type="scientific">Arundo donax</name>
    <name type="common">Giant reed</name>
    <name type="synonym">Donax arundinaceus</name>
    <dbReference type="NCBI Taxonomy" id="35708"/>
    <lineage>
        <taxon>Eukaryota</taxon>
        <taxon>Viridiplantae</taxon>
        <taxon>Streptophyta</taxon>
        <taxon>Embryophyta</taxon>
        <taxon>Tracheophyta</taxon>
        <taxon>Spermatophyta</taxon>
        <taxon>Magnoliopsida</taxon>
        <taxon>Liliopsida</taxon>
        <taxon>Poales</taxon>
        <taxon>Poaceae</taxon>
        <taxon>PACMAD clade</taxon>
        <taxon>Arundinoideae</taxon>
        <taxon>Arundineae</taxon>
        <taxon>Arundo</taxon>
    </lineage>
</organism>
<feature type="region of interest" description="Disordered" evidence="1">
    <location>
        <begin position="1"/>
        <end position="42"/>
    </location>
</feature>
<dbReference type="AlphaFoldDB" id="A0A0A9CD68"/>
<sequence length="57" mass="6272">MPSPSPPPTSPPPSSFRGARSASPWARTRPYSRPPRRSTPWGCWSAIACCWGTEWTA</sequence>
<feature type="compositionally biased region" description="Pro residues" evidence="1">
    <location>
        <begin position="1"/>
        <end position="14"/>
    </location>
</feature>
<reference evidence="2" key="1">
    <citation type="submission" date="2014-09" db="EMBL/GenBank/DDBJ databases">
        <authorList>
            <person name="Magalhaes I.L.F."/>
            <person name="Oliveira U."/>
            <person name="Santos F.R."/>
            <person name="Vidigal T.H.D.A."/>
            <person name="Brescovit A.D."/>
            <person name="Santos A.J."/>
        </authorList>
    </citation>
    <scope>NUCLEOTIDE SEQUENCE</scope>
    <source>
        <tissue evidence="2">Shoot tissue taken approximately 20 cm above the soil surface</tissue>
    </source>
</reference>
<protein>
    <submittedName>
        <fullName evidence="2">Uncharacterized protein</fullName>
    </submittedName>
</protein>
<reference evidence="2" key="2">
    <citation type="journal article" date="2015" name="Data Brief">
        <title>Shoot transcriptome of the giant reed, Arundo donax.</title>
        <authorList>
            <person name="Barrero R.A."/>
            <person name="Guerrero F.D."/>
            <person name="Moolhuijzen P."/>
            <person name="Goolsby J.A."/>
            <person name="Tidwell J."/>
            <person name="Bellgard S.E."/>
            <person name="Bellgard M.I."/>
        </authorList>
    </citation>
    <scope>NUCLEOTIDE SEQUENCE</scope>
    <source>
        <tissue evidence="2">Shoot tissue taken approximately 20 cm above the soil surface</tissue>
    </source>
</reference>
<dbReference type="EMBL" id="GBRH01223641">
    <property type="protein sequence ID" value="JAD74254.1"/>
    <property type="molecule type" value="Transcribed_RNA"/>
</dbReference>
<name>A0A0A9CD68_ARUDO</name>